<gene>
    <name evidence="1" type="ORF">ABFB10_02545</name>
</gene>
<dbReference type="InterPro" id="IPR029058">
    <property type="entry name" value="AB_hydrolase_fold"/>
</dbReference>
<dbReference type="RefSeq" id="WP_347165243.1">
    <property type="nucleotide sequence ID" value="NZ_JBDNCH010000002.1"/>
</dbReference>
<organism evidence="1 2">
    <name type="scientific">Ponticoccus litoralis</name>
    <dbReference type="NCBI Taxonomy" id="422297"/>
    <lineage>
        <taxon>Bacteria</taxon>
        <taxon>Pseudomonadati</taxon>
        <taxon>Pseudomonadota</taxon>
        <taxon>Alphaproteobacteria</taxon>
        <taxon>Rhodobacterales</taxon>
        <taxon>Roseobacteraceae</taxon>
        <taxon>Ponticoccus</taxon>
    </lineage>
</organism>
<dbReference type="AlphaFoldDB" id="A0AAW9SHX5"/>
<evidence type="ECO:0000313" key="2">
    <source>
        <dbReference type="Proteomes" id="UP001428774"/>
    </source>
</evidence>
<comment type="caution">
    <text evidence="1">The sequence shown here is derived from an EMBL/GenBank/DDBJ whole genome shotgun (WGS) entry which is preliminary data.</text>
</comment>
<reference evidence="1 2" key="1">
    <citation type="submission" date="2024-05" db="EMBL/GenBank/DDBJ databases">
        <title>Genome sequence of Ponticoccus litoralis KCCM 90028.</title>
        <authorList>
            <person name="Kim J.M."/>
            <person name="Lee J.K."/>
            <person name="Choi B.J."/>
            <person name="Bayburt H."/>
            <person name="Baek J.H."/>
            <person name="Jeon C.O."/>
        </authorList>
    </citation>
    <scope>NUCLEOTIDE SEQUENCE [LARGE SCALE GENOMIC DNA]</scope>
    <source>
        <strain evidence="1 2">KCCM 90028</strain>
    </source>
</reference>
<dbReference type="EMBL" id="JBDNCH010000002">
    <property type="protein sequence ID" value="MEN9060081.1"/>
    <property type="molecule type" value="Genomic_DNA"/>
</dbReference>
<dbReference type="Gene3D" id="3.40.50.1820">
    <property type="entry name" value="alpha/beta hydrolase"/>
    <property type="match status" value="1"/>
</dbReference>
<evidence type="ECO:0008006" key="3">
    <source>
        <dbReference type="Google" id="ProtNLM"/>
    </source>
</evidence>
<sequence length="223" mass="24315">MTAQGADISHVLRSVARLTTSWPGRAVGPHGAARLLNSGGSLPPILWFYNAELEPVNFHAALSPEQPLVALRSLNIIMKASPERDVIGAEMARQVAEALTDLLPEEIALVGGNCQGAPYSFHCANRLLELGHRIRSVAAIDTIPDCAVPVPALLNFGAESPEWNPFHDDFSLTHERVARLFPVYRQSSLPCAHGQYFRPENIPYLIANIESVIGARILAEELQ</sequence>
<keyword evidence="2" id="KW-1185">Reference proteome</keyword>
<protein>
    <recommendedName>
        <fullName evidence="3">Thioesterase domain-containing protein</fullName>
    </recommendedName>
</protein>
<proteinExistence type="predicted"/>
<dbReference type="SUPFAM" id="SSF53474">
    <property type="entry name" value="alpha/beta-Hydrolases"/>
    <property type="match status" value="1"/>
</dbReference>
<dbReference type="Proteomes" id="UP001428774">
    <property type="component" value="Unassembled WGS sequence"/>
</dbReference>
<evidence type="ECO:0000313" key="1">
    <source>
        <dbReference type="EMBL" id="MEN9060081.1"/>
    </source>
</evidence>
<name>A0AAW9SHX5_9RHOB</name>
<accession>A0AAW9SHX5</accession>